<dbReference type="KEGG" id="pasa:BAOM_1253"/>
<accession>A0A3Q9RL91</accession>
<dbReference type="AlphaFoldDB" id="A0A3Q9RL91"/>
<name>A0A3Q9RL91_9BACI</name>
<reference evidence="1 2" key="1">
    <citation type="submission" date="2018-01" db="EMBL/GenBank/DDBJ databases">
        <title>Bacillus asahii Genome sequencing and assembly.</title>
        <authorList>
            <person name="Jiang H."/>
            <person name="Feng Y."/>
            <person name="Zhao F."/>
            <person name="Lin X."/>
        </authorList>
    </citation>
    <scope>NUCLEOTIDE SEQUENCE [LARGE SCALE GENOMIC DNA]</scope>
    <source>
        <strain evidence="1 2">OM18</strain>
    </source>
</reference>
<dbReference type="Proteomes" id="UP000283095">
    <property type="component" value="Chromosome"/>
</dbReference>
<dbReference type="RefSeq" id="WP_164853145.1">
    <property type="nucleotide sequence ID" value="NZ_CP026095.1"/>
</dbReference>
<gene>
    <name evidence="1" type="ORF">BAOM_1253</name>
</gene>
<proteinExistence type="predicted"/>
<sequence length="51" mass="5792">MKSQRIPEHKLNVTHTVGQALENMVNNVSSNIIDKEKTQFTTSQVHSNEVK</sequence>
<dbReference type="EMBL" id="CP026095">
    <property type="protein sequence ID" value="AZV41863.1"/>
    <property type="molecule type" value="Genomic_DNA"/>
</dbReference>
<organism evidence="1 2">
    <name type="scientific">Peribacillus asahii</name>
    <dbReference type="NCBI Taxonomy" id="228899"/>
    <lineage>
        <taxon>Bacteria</taxon>
        <taxon>Bacillati</taxon>
        <taxon>Bacillota</taxon>
        <taxon>Bacilli</taxon>
        <taxon>Bacillales</taxon>
        <taxon>Bacillaceae</taxon>
        <taxon>Peribacillus</taxon>
    </lineage>
</organism>
<evidence type="ECO:0000313" key="1">
    <source>
        <dbReference type="EMBL" id="AZV41863.1"/>
    </source>
</evidence>
<protein>
    <submittedName>
        <fullName evidence="1">Uncharacterized protein</fullName>
    </submittedName>
</protein>
<evidence type="ECO:0000313" key="2">
    <source>
        <dbReference type="Proteomes" id="UP000283095"/>
    </source>
</evidence>